<feature type="domain" description="DUF7771" evidence="2">
    <location>
        <begin position="137"/>
        <end position="232"/>
    </location>
</feature>
<dbReference type="InterPro" id="IPR056673">
    <property type="entry name" value="DUF7771"/>
</dbReference>
<name>A0A8T0RDR0_PANVG</name>
<proteinExistence type="predicted"/>
<organism evidence="3 4">
    <name type="scientific">Panicum virgatum</name>
    <name type="common">Blackwell switchgrass</name>
    <dbReference type="NCBI Taxonomy" id="38727"/>
    <lineage>
        <taxon>Eukaryota</taxon>
        <taxon>Viridiplantae</taxon>
        <taxon>Streptophyta</taxon>
        <taxon>Embryophyta</taxon>
        <taxon>Tracheophyta</taxon>
        <taxon>Spermatophyta</taxon>
        <taxon>Magnoliopsida</taxon>
        <taxon>Liliopsida</taxon>
        <taxon>Poales</taxon>
        <taxon>Poaceae</taxon>
        <taxon>PACMAD clade</taxon>
        <taxon>Panicoideae</taxon>
        <taxon>Panicodae</taxon>
        <taxon>Paniceae</taxon>
        <taxon>Panicinae</taxon>
        <taxon>Panicum</taxon>
        <taxon>Panicum sect. Hiantes</taxon>
    </lineage>
</organism>
<reference evidence="3" key="1">
    <citation type="submission" date="2020-05" db="EMBL/GenBank/DDBJ databases">
        <title>WGS assembly of Panicum virgatum.</title>
        <authorList>
            <person name="Lovell J.T."/>
            <person name="Jenkins J."/>
            <person name="Shu S."/>
            <person name="Juenger T.E."/>
            <person name="Schmutz J."/>
        </authorList>
    </citation>
    <scope>NUCLEOTIDE SEQUENCE</scope>
    <source>
        <strain evidence="3">AP13</strain>
    </source>
</reference>
<dbReference type="Proteomes" id="UP000823388">
    <property type="component" value="Chromosome 6K"/>
</dbReference>
<protein>
    <recommendedName>
        <fullName evidence="2">DUF7771 domain-containing protein</fullName>
    </recommendedName>
</protein>
<evidence type="ECO:0000256" key="1">
    <source>
        <dbReference type="SAM" id="SignalP"/>
    </source>
</evidence>
<evidence type="ECO:0000313" key="3">
    <source>
        <dbReference type="EMBL" id="KAG2583190.1"/>
    </source>
</evidence>
<feature type="signal peptide" evidence="1">
    <location>
        <begin position="1"/>
        <end position="36"/>
    </location>
</feature>
<evidence type="ECO:0000259" key="2">
    <source>
        <dbReference type="Pfam" id="PF24974"/>
    </source>
</evidence>
<keyword evidence="4" id="KW-1185">Reference proteome</keyword>
<dbReference type="PANTHER" id="PTHR36487:SF2">
    <property type="entry name" value="B1159F04.1 PROTEIN"/>
    <property type="match status" value="1"/>
</dbReference>
<dbReference type="Pfam" id="PF24974">
    <property type="entry name" value="DUF7771"/>
    <property type="match status" value="1"/>
</dbReference>
<keyword evidence="1" id="KW-0732">Signal</keyword>
<dbReference type="PANTHER" id="PTHR36487">
    <property type="entry name" value="OS09G0296500 PROTEIN-RELATED"/>
    <property type="match status" value="1"/>
</dbReference>
<dbReference type="EMBL" id="CM029047">
    <property type="protein sequence ID" value="KAG2583190.1"/>
    <property type="molecule type" value="Genomic_DNA"/>
</dbReference>
<dbReference type="AlphaFoldDB" id="A0A8T0RDR0"/>
<feature type="chain" id="PRO_5035921772" description="DUF7771 domain-containing protein" evidence="1">
    <location>
        <begin position="37"/>
        <end position="234"/>
    </location>
</feature>
<accession>A0A8T0RDR0</accession>
<evidence type="ECO:0000313" key="4">
    <source>
        <dbReference type="Proteomes" id="UP000823388"/>
    </source>
</evidence>
<comment type="caution">
    <text evidence="3">The sequence shown here is derived from an EMBL/GenBank/DDBJ whole genome shotgun (WGS) entry which is preliminary data.</text>
</comment>
<gene>
    <name evidence="3" type="ORF">PVAP13_6KG138100</name>
</gene>
<sequence>MDKISPQAAGLNRRLRAAAIIAVAAITLQAPLPAAAQNQVTLKPRPEADNDVFKGCFKKDPNGRKWPCSRINNPAANMTMFDCNIENRMGTEMDLDCDVDQPYHFGPGEMKYLSYASVFDPAPSPRYYTLDRTSPTVACEWRCAGNVMTGVVVWDEQWPEAWSCRELGGDGHCRLVFESSKEVVLVTRARRRVLGDLPIKECSKNWWGYGGWLPFGLGCTYPKHDHKYYGTVKS</sequence>